<dbReference type="OrthoDB" id="7473015at2"/>
<dbReference type="EMBL" id="QRGP01000001">
    <property type="protein sequence ID" value="RDV06770.1"/>
    <property type="molecule type" value="Genomic_DNA"/>
</dbReference>
<proteinExistence type="predicted"/>
<dbReference type="AlphaFoldDB" id="A0A371BGT4"/>
<comment type="caution">
    <text evidence="2">The sequence shown here is derived from an EMBL/GenBank/DDBJ whole genome shotgun (WGS) entry which is preliminary data.</text>
</comment>
<keyword evidence="3" id="KW-1185">Reference proteome</keyword>
<feature type="signal peptide" evidence="1">
    <location>
        <begin position="1"/>
        <end position="24"/>
    </location>
</feature>
<dbReference type="RefSeq" id="WP_115548316.1">
    <property type="nucleotide sequence ID" value="NZ_QRGP01000001.1"/>
</dbReference>
<reference evidence="3" key="1">
    <citation type="submission" date="2018-08" db="EMBL/GenBank/DDBJ databases">
        <authorList>
            <person name="Kim S.-J."/>
            <person name="Jung G.-Y."/>
        </authorList>
    </citation>
    <scope>NUCLEOTIDE SEQUENCE [LARGE SCALE GENOMIC DNA]</scope>
    <source>
        <strain evidence="3">GY_G</strain>
    </source>
</reference>
<feature type="chain" id="PRO_5016595956" description="S-adenosyl-L-homocysteine hydrolase" evidence="1">
    <location>
        <begin position="25"/>
        <end position="162"/>
    </location>
</feature>
<protein>
    <recommendedName>
        <fullName evidence="4">S-adenosyl-L-homocysteine hydrolase</fullName>
    </recommendedName>
</protein>
<evidence type="ECO:0000256" key="1">
    <source>
        <dbReference type="SAM" id="SignalP"/>
    </source>
</evidence>
<gene>
    <name evidence="2" type="ORF">DXH95_05030</name>
</gene>
<evidence type="ECO:0000313" key="3">
    <source>
        <dbReference type="Proteomes" id="UP000263833"/>
    </source>
</evidence>
<keyword evidence="1" id="KW-0732">Signal</keyword>
<sequence>MKKSTGGFAALAIAFSLVATPAQACWTNVEQDAARIANMNQMLMVSALRCRFGQHNFLDNYNRFIRNNNDVLSSQHHIIEGHYAKTAGHKAAFAELDKFMIGLSNYYGGGHGNPDCSKLEKLSHHLSKGRHDVESLAVLADEQVGVPRQAAQACSVNIAARR</sequence>
<evidence type="ECO:0008006" key="4">
    <source>
        <dbReference type="Google" id="ProtNLM"/>
    </source>
</evidence>
<dbReference type="Proteomes" id="UP000263833">
    <property type="component" value="Unassembled WGS sequence"/>
</dbReference>
<accession>A0A371BGT4</accession>
<name>A0A371BGT4_9SPHN</name>
<organism evidence="2 3">
    <name type="scientific">Sphingorhabdus pulchriflava</name>
    <dbReference type="NCBI Taxonomy" id="2292257"/>
    <lineage>
        <taxon>Bacteria</taxon>
        <taxon>Pseudomonadati</taxon>
        <taxon>Pseudomonadota</taxon>
        <taxon>Alphaproteobacteria</taxon>
        <taxon>Sphingomonadales</taxon>
        <taxon>Sphingomonadaceae</taxon>
        <taxon>Sphingorhabdus</taxon>
    </lineage>
</organism>
<evidence type="ECO:0000313" key="2">
    <source>
        <dbReference type="EMBL" id="RDV06770.1"/>
    </source>
</evidence>